<name>A0ABU3UBG1_9ACTN</name>
<dbReference type="CDD" id="cd06170">
    <property type="entry name" value="LuxR_C_like"/>
    <property type="match status" value="1"/>
</dbReference>
<comment type="caution">
    <text evidence="4">The sequence shown here is derived from an EMBL/GenBank/DDBJ whole genome shotgun (WGS) entry which is preliminary data.</text>
</comment>
<dbReference type="EMBL" id="JARAKF010000001">
    <property type="protein sequence ID" value="MDU8991258.1"/>
    <property type="molecule type" value="Genomic_DNA"/>
</dbReference>
<dbReference type="Gene3D" id="3.40.50.300">
    <property type="entry name" value="P-loop containing nucleotide triphosphate hydrolases"/>
    <property type="match status" value="1"/>
</dbReference>
<dbReference type="SUPFAM" id="SSF52540">
    <property type="entry name" value="P-loop containing nucleoside triphosphate hydrolases"/>
    <property type="match status" value="1"/>
</dbReference>
<gene>
    <name evidence="4" type="ORF">PU648_02325</name>
</gene>
<evidence type="ECO:0000313" key="5">
    <source>
        <dbReference type="Proteomes" id="UP001257627"/>
    </source>
</evidence>
<evidence type="ECO:0000313" key="4">
    <source>
        <dbReference type="EMBL" id="MDU8991258.1"/>
    </source>
</evidence>
<dbReference type="SMART" id="SM00421">
    <property type="entry name" value="HTH_LUXR"/>
    <property type="match status" value="1"/>
</dbReference>
<dbReference type="SUPFAM" id="SSF46894">
    <property type="entry name" value="C-terminal effector domain of the bipartite response regulators"/>
    <property type="match status" value="1"/>
</dbReference>
<dbReference type="InterPro" id="IPR027417">
    <property type="entry name" value="P-loop_NTPase"/>
</dbReference>
<evidence type="ECO:0000259" key="3">
    <source>
        <dbReference type="PROSITE" id="PS50043"/>
    </source>
</evidence>
<dbReference type="InterPro" id="IPR041664">
    <property type="entry name" value="AAA_16"/>
</dbReference>
<feature type="domain" description="HTH luxR-type" evidence="3">
    <location>
        <begin position="843"/>
        <end position="908"/>
    </location>
</feature>
<keyword evidence="1" id="KW-0547">Nucleotide-binding</keyword>
<dbReference type="InterPro" id="IPR016032">
    <property type="entry name" value="Sig_transdc_resp-reg_C-effctor"/>
</dbReference>
<organism evidence="4 5">
    <name type="scientific">Streptomyces mirabilis</name>
    <dbReference type="NCBI Taxonomy" id="68239"/>
    <lineage>
        <taxon>Bacteria</taxon>
        <taxon>Bacillati</taxon>
        <taxon>Actinomycetota</taxon>
        <taxon>Actinomycetes</taxon>
        <taxon>Kitasatosporales</taxon>
        <taxon>Streptomycetaceae</taxon>
        <taxon>Streptomyces</taxon>
    </lineage>
</organism>
<dbReference type="Pfam" id="PF00196">
    <property type="entry name" value="GerE"/>
    <property type="match status" value="1"/>
</dbReference>
<sequence length="913" mass="97190">MLVGREHELKVVEEFVLRAASDGDALVLYGEAGVGKTVLLDAAEEAAAESGVPVMRTVGVEVETDLAYAALYRLLTPFLSQLDGLSGQQRRTLATALGLDEGPPPDRLAVSNAVLSLLGLARGDGPLLVIVDDLPWLDRMSAAVLAFVARRLAGARIGFLGAFRTGESSFFDGGGLAALEVMPLGQTAAGSLIDRRFPALAPRVRQQVLAEAAGNPLALLELPARVTDRSHERQPAPALPLSQRLEHLFAARVDPLPAATRRALLLAALDATGDLGILVAAFGSNAIDDLAPAERAQLIRVNGERRRLAFRHPLMRSAVIAMSTDQQRRDLHAAIAAQMPDQPDRRAWHLAEAAAAPDESIAVLLEQTAGRILRRGDAVGALSALLRAADLTPAGRDRGRRLARAAYIGAEVTGDIGSVPRLLADAHHADPGGADALAAAVATSAYLLNGEGDVNAAHRMLFGAIAAREVLDGEDDGLIEALWFLIAICVFGGRAELWQPLDGLMGRFRPAPPRYLTVLAKAFGDPAHQALPVLDELDGLIGGLSQEPDPAYVARVAIAGAYVDRQRACRGPAQAVVDHGREGGAVTSQIQIEVILANDDFFAGQWDEALGLCDEGKRLCELHGYPLLRWLYVHQDAVIAAARGRTERARAAAEAMTRWAAPRGVGLLRAYGHGIEALLSLGRGKYQEAFVHASSITPPGKLQSYAPYALWTALDLVEAAVRAGLRTEAARHVAALRDADIPAISPRLALVTAGAAGMVSPDGRFADHFEAALTVAGAERWPFDRARIQLSYGQRLRHGRAMAEARRHLGEAFDTFQRLDATPWSALAGKELRAAGGSRGKLQAGGIAALTPQQREIAKLAAAGLTNKQIAERLFLSPRTVSTHLYQIYPKLGVTTRAGLRDALSNEEQPTTE</sequence>
<keyword evidence="2" id="KW-0067">ATP-binding</keyword>
<dbReference type="PANTHER" id="PTHR16305">
    <property type="entry name" value="TESTICULAR SOLUBLE ADENYLYL CYCLASE"/>
    <property type="match status" value="1"/>
</dbReference>
<dbReference type="Gene3D" id="1.10.10.10">
    <property type="entry name" value="Winged helix-like DNA-binding domain superfamily/Winged helix DNA-binding domain"/>
    <property type="match status" value="1"/>
</dbReference>
<dbReference type="Pfam" id="PF13191">
    <property type="entry name" value="AAA_16"/>
    <property type="match status" value="1"/>
</dbReference>
<dbReference type="PRINTS" id="PR00038">
    <property type="entry name" value="HTHLUXR"/>
</dbReference>
<accession>A0ABU3UBG1</accession>
<dbReference type="PROSITE" id="PS50043">
    <property type="entry name" value="HTH_LUXR_2"/>
    <property type="match status" value="1"/>
</dbReference>
<dbReference type="InterPro" id="IPR000792">
    <property type="entry name" value="Tscrpt_reg_LuxR_C"/>
</dbReference>
<dbReference type="RefSeq" id="WP_316732303.1">
    <property type="nucleotide sequence ID" value="NZ_JARAKF010000001.1"/>
</dbReference>
<dbReference type="PANTHER" id="PTHR16305:SF35">
    <property type="entry name" value="TRANSCRIPTIONAL ACTIVATOR DOMAIN"/>
    <property type="match status" value="1"/>
</dbReference>
<reference evidence="4 5" key="1">
    <citation type="submission" date="2023-02" db="EMBL/GenBank/DDBJ databases">
        <authorList>
            <person name="Maleckis M."/>
        </authorList>
    </citation>
    <scope>NUCLEOTIDE SEQUENCE [LARGE SCALE GENOMIC DNA]</scope>
    <source>
        <strain evidence="4 5">P8-A2</strain>
    </source>
</reference>
<dbReference type="Proteomes" id="UP001257627">
    <property type="component" value="Unassembled WGS sequence"/>
</dbReference>
<proteinExistence type="predicted"/>
<dbReference type="InterPro" id="IPR036388">
    <property type="entry name" value="WH-like_DNA-bd_sf"/>
</dbReference>
<evidence type="ECO:0000256" key="2">
    <source>
        <dbReference type="ARBA" id="ARBA00022840"/>
    </source>
</evidence>
<keyword evidence="5" id="KW-1185">Reference proteome</keyword>
<evidence type="ECO:0000256" key="1">
    <source>
        <dbReference type="ARBA" id="ARBA00022741"/>
    </source>
</evidence>
<protein>
    <submittedName>
        <fullName evidence="4">AAA family ATPase</fullName>
    </submittedName>
</protein>